<feature type="region of interest" description="Disordered" evidence="1">
    <location>
        <begin position="1"/>
        <end position="41"/>
    </location>
</feature>
<reference evidence="3" key="1">
    <citation type="submission" date="2024-07" db="EMBL/GenBank/DDBJ databases">
        <title>Two chromosome-level genome assemblies of Korean endemic species Abeliophyllum distichum and Forsythia ovata (Oleaceae).</title>
        <authorList>
            <person name="Jang H."/>
        </authorList>
    </citation>
    <scope>NUCLEOTIDE SEQUENCE [LARGE SCALE GENOMIC DNA]</scope>
</reference>
<dbReference type="Proteomes" id="UP001604336">
    <property type="component" value="Unassembled WGS sequence"/>
</dbReference>
<name>A0ABD1PSF0_9LAMI</name>
<proteinExistence type="predicted"/>
<dbReference type="EMBL" id="JBFOLK010000013">
    <property type="protein sequence ID" value="KAL2466847.1"/>
    <property type="molecule type" value="Genomic_DNA"/>
</dbReference>
<keyword evidence="3" id="KW-1185">Reference proteome</keyword>
<accession>A0ABD1PSF0</accession>
<evidence type="ECO:0000256" key="1">
    <source>
        <dbReference type="SAM" id="MobiDB-lite"/>
    </source>
</evidence>
<evidence type="ECO:0000313" key="3">
    <source>
        <dbReference type="Proteomes" id="UP001604336"/>
    </source>
</evidence>
<comment type="caution">
    <text evidence="2">The sequence shown here is derived from an EMBL/GenBank/DDBJ whole genome shotgun (WGS) entry which is preliminary data.</text>
</comment>
<protein>
    <submittedName>
        <fullName evidence="2">Uncharacterized protein</fullName>
    </submittedName>
</protein>
<feature type="compositionally biased region" description="Basic and acidic residues" evidence="1">
    <location>
        <begin position="1"/>
        <end position="15"/>
    </location>
</feature>
<gene>
    <name evidence="2" type="ORF">Adt_42698</name>
</gene>
<dbReference type="AlphaFoldDB" id="A0ABD1PSF0"/>
<sequence length="135" mass="15279">MRDARKAKRTQEGRRSSPSLDGEPDGVGNSTSSGGQSHRFRIFEHREELPTSVMEMFPAHHLIVTMSVHRYWTPSWDKVSEEATVLERLQLAEVNLVRGLVLAKDIFSTFTSFDAEEAKSKKLVEDLKAMGFEKA</sequence>
<organism evidence="2 3">
    <name type="scientific">Abeliophyllum distichum</name>
    <dbReference type="NCBI Taxonomy" id="126358"/>
    <lineage>
        <taxon>Eukaryota</taxon>
        <taxon>Viridiplantae</taxon>
        <taxon>Streptophyta</taxon>
        <taxon>Embryophyta</taxon>
        <taxon>Tracheophyta</taxon>
        <taxon>Spermatophyta</taxon>
        <taxon>Magnoliopsida</taxon>
        <taxon>eudicotyledons</taxon>
        <taxon>Gunneridae</taxon>
        <taxon>Pentapetalae</taxon>
        <taxon>asterids</taxon>
        <taxon>lamiids</taxon>
        <taxon>Lamiales</taxon>
        <taxon>Oleaceae</taxon>
        <taxon>Forsythieae</taxon>
        <taxon>Abeliophyllum</taxon>
    </lineage>
</organism>
<evidence type="ECO:0000313" key="2">
    <source>
        <dbReference type="EMBL" id="KAL2466847.1"/>
    </source>
</evidence>